<evidence type="ECO:0000313" key="2">
    <source>
        <dbReference type="EMBL" id="CAD9607557.1"/>
    </source>
</evidence>
<feature type="transmembrane region" description="Helical" evidence="1">
    <location>
        <begin position="311"/>
        <end position="334"/>
    </location>
</feature>
<dbReference type="PANTHER" id="PTHR33802:SF1">
    <property type="entry name" value="XK-RELATED PROTEIN"/>
    <property type="match status" value="1"/>
</dbReference>
<feature type="transmembrane region" description="Helical" evidence="1">
    <location>
        <begin position="247"/>
        <end position="267"/>
    </location>
</feature>
<dbReference type="PANTHER" id="PTHR33802">
    <property type="entry name" value="SI:CH211-161H7.5-RELATED"/>
    <property type="match status" value="1"/>
</dbReference>
<feature type="transmembrane region" description="Helical" evidence="1">
    <location>
        <begin position="273"/>
        <end position="291"/>
    </location>
</feature>
<keyword evidence="1" id="KW-0812">Transmembrane</keyword>
<protein>
    <submittedName>
        <fullName evidence="2">Uncharacterized protein</fullName>
    </submittedName>
</protein>
<gene>
    <name evidence="2" type="ORF">LDAN0321_LOCUS18822</name>
</gene>
<organism evidence="2">
    <name type="scientific">Leptocylindrus danicus</name>
    <dbReference type="NCBI Taxonomy" id="163516"/>
    <lineage>
        <taxon>Eukaryota</taxon>
        <taxon>Sar</taxon>
        <taxon>Stramenopiles</taxon>
        <taxon>Ochrophyta</taxon>
        <taxon>Bacillariophyta</taxon>
        <taxon>Coscinodiscophyceae</taxon>
        <taxon>Chaetocerotophycidae</taxon>
        <taxon>Leptocylindrales</taxon>
        <taxon>Leptocylindraceae</taxon>
        <taxon>Leptocylindrus</taxon>
    </lineage>
</organism>
<feature type="transmembrane region" description="Helical" evidence="1">
    <location>
        <begin position="170"/>
        <end position="187"/>
    </location>
</feature>
<dbReference type="AlphaFoldDB" id="A0A7S2LK24"/>
<keyword evidence="1" id="KW-0472">Membrane</keyword>
<name>A0A7S2LK24_9STRA</name>
<proteinExistence type="predicted"/>
<reference evidence="2" key="1">
    <citation type="submission" date="2021-01" db="EMBL/GenBank/DDBJ databases">
        <authorList>
            <person name="Corre E."/>
            <person name="Pelletier E."/>
            <person name="Niang G."/>
            <person name="Scheremetjew M."/>
            <person name="Finn R."/>
            <person name="Kale V."/>
            <person name="Holt S."/>
            <person name="Cochrane G."/>
            <person name="Meng A."/>
            <person name="Brown T."/>
            <person name="Cohen L."/>
        </authorList>
    </citation>
    <scope>NUCLEOTIDE SEQUENCE</scope>
    <source>
        <strain evidence="2">B650</strain>
    </source>
</reference>
<keyword evidence="1" id="KW-1133">Transmembrane helix</keyword>
<feature type="transmembrane region" description="Helical" evidence="1">
    <location>
        <begin position="144"/>
        <end position="164"/>
    </location>
</feature>
<feature type="transmembrane region" description="Helical" evidence="1">
    <location>
        <begin position="108"/>
        <end position="132"/>
    </location>
</feature>
<accession>A0A7S2LK24</accession>
<dbReference type="EMBL" id="HBGY01030289">
    <property type="protein sequence ID" value="CAD9607557.1"/>
    <property type="molecule type" value="Transcribed_RNA"/>
</dbReference>
<evidence type="ECO:0000256" key="1">
    <source>
        <dbReference type="SAM" id="Phobius"/>
    </source>
</evidence>
<sequence length="335" mass="35526">MSLAALNSPPLVASLGVALSIYGQAALETSPFFLKHHQWFNLVAYAINTVAVGIPGRIDGEVAKGIQAENDAKKKKNDDEVVSSSNAATNSESAALLPRTGKTLVAPAGWAFAIWGPIFTGELAFVISQFFVKDKQLLASQIQSISAPFVIAQLFQTLWCAAFRPKYTGNLMWISTGMLGGVAYYLSKAHAVFTSASSVRMIPGFSWWEYAIHFLPISLHFGWTTAATLVNLNGAVAVADYRTSSNALINVVGHASVVAATALGVAITFSRQAPVYGGVISWALFAVADGMRQRLAASSNGNNNVGAQRQLILSTAGAYISGLASFAAGLMPYWK</sequence>